<keyword evidence="2" id="KW-0813">Transport</keyword>
<dbReference type="Pfam" id="PF07690">
    <property type="entry name" value="MFS_1"/>
    <property type="match status" value="1"/>
</dbReference>
<comment type="subcellular location">
    <subcellularLocation>
        <location evidence="1">Cell membrane</location>
        <topology evidence="1">Multi-pass membrane protein</topology>
    </subcellularLocation>
</comment>
<keyword evidence="10" id="KW-1185">Reference proteome</keyword>
<reference evidence="10" key="1">
    <citation type="submission" date="2018-05" db="EMBL/GenBank/DDBJ databases">
        <authorList>
            <person name="Du Z."/>
            <person name="Wang X."/>
        </authorList>
    </citation>
    <scope>NUCLEOTIDE SEQUENCE [LARGE SCALE GENOMIC DNA]</scope>
    <source>
        <strain evidence="10">CQN31</strain>
    </source>
</reference>
<keyword evidence="4 7" id="KW-0812">Transmembrane</keyword>
<feature type="transmembrane region" description="Helical" evidence="7">
    <location>
        <begin position="282"/>
        <end position="300"/>
    </location>
</feature>
<feature type="domain" description="Major facilitator superfamily (MFS) profile" evidence="8">
    <location>
        <begin position="10"/>
        <end position="394"/>
    </location>
</feature>
<sequence length="415" mass="43261">MPAMDAAGRQIVFVNLAHVFTHYGLLILATAVLAMVVQDAQGFGGLYGPILALGTGMFVFYGLGSLPMGWLAERFGRPRLMAAFFLGTGGAMALAGLAPGPVSLALALALMGAFSAIYHPIGTAMLVDAAGARVGRAMGLNGVFGNLGVATAPVVTAAVAAGLGWRWAFIIPGLLCFLAGLVYLREGAVDAAKAKAASRPFPEIPREVVRRAVIVLLSLAAVGGFIFNAFTLLLPKLIEERLAGSPDLLPVVGMLAFLVTLCGGATQFTVGRIIDRSTLKRVFMPLAFVQMPGLALLSVLEGWPVLLVGGLLAAAIFGQVTVNETMTARYVAPALRTKLYSIRFFVGFLGAAAASPVVAWLHQSTGGQGAVLAVMSVFAGITIVCALFFPNRREELEPELWAKSLPPRAVPAAAE</sequence>
<evidence type="ECO:0000256" key="6">
    <source>
        <dbReference type="ARBA" id="ARBA00023136"/>
    </source>
</evidence>
<feature type="transmembrane region" description="Helical" evidence="7">
    <location>
        <begin position="46"/>
        <end position="68"/>
    </location>
</feature>
<dbReference type="PANTHER" id="PTHR23517:SF2">
    <property type="entry name" value="MULTIDRUG RESISTANCE PROTEIN MDTH"/>
    <property type="match status" value="1"/>
</dbReference>
<evidence type="ECO:0000256" key="4">
    <source>
        <dbReference type="ARBA" id="ARBA00022692"/>
    </source>
</evidence>
<evidence type="ECO:0000256" key="7">
    <source>
        <dbReference type="SAM" id="Phobius"/>
    </source>
</evidence>
<organism evidence="9 10">
    <name type="scientific">Falsiroseomonas bella</name>
    <dbReference type="NCBI Taxonomy" id="2184016"/>
    <lineage>
        <taxon>Bacteria</taxon>
        <taxon>Pseudomonadati</taxon>
        <taxon>Pseudomonadota</taxon>
        <taxon>Alphaproteobacteria</taxon>
        <taxon>Acetobacterales</taxon>
        <taxon>Roseomonadaceae</taxon>
        <taxon>Falsiroseomonas</taxon>
    </lineage>
</organism>
<name>A0A317FKQ1_9PROT</name>
<dbReference type="EMBL" id="QGNA01000001">
    <property type="protein sequence ID" value="PWS38539.1"/>
    <property type="molecule type" value="Genomic_DNA"/>
</dbReference>
<evidence type="ECO:0000256" key="5">
    <source>
        <dbReference type="ARBA" id="ARBA00022989"/>
    </source>
</evidence>
<evidence type="ECO:0000259" key="8">
    <source>
        <dbReference type="PROSITE" id="PS50850"/>
    </source>
</evidence>
<dbReference type="GO" id="GO:0005886">
    <property type="term" value="C:plasma membrane"/>
    <property type="evidence" value="ECO:0007669"/>
    <property type="project" value="UniProtKB-SubCell"/>
</dbReference>
<evidence type="ECO:0000313" key="9">
    <source>
        <dbReference type="EMBL" id="PWS38539.1"/>
    </source>
</evidence>
<feature type="transmembrane region" description="Helical" evidence="7">
    <location>
        <begin position="104"/>
        <end position="127"/>
    </location>
</feature>
<comment type="caution">
    <text evidence="9">The sequence shown here is derived from an EMBL/GenBank/DDBJ whole genome shotgun (WGS) entry which is preliminary data.</text>
</comment>
<gene>
    <name evidence="9" type="ORF">DFH01_04470</name>
</gene>
<feature type="transmembrane region" description="Helical" evidence="7">
    <location>
        <begin position="12"/>
        <end position="34"/>
    </location>
</feature>
<keyword evidence="3" id="KW-1003">Cell membrane</keyword>
<dbReference type="AlphaFoldDB" id="A0A317FKQ1"/>
<keyword evidence="5 7" id="KW-1133">Transmembrane helix</keyword>
<feature type="transmembrane region" description="Helical" evidence="7">
    <location>
        <begin position="344"/>
        <end position="363"/>
    </location>
</feature>
<feature type="transmembrane region" description="Helical" evidence="7">
    <location>
        <begin position="248"/>
        <end position="270"/>
    </location>
</feature>
<feature type="transmembrane region" description="Helical" evidence="7">
    <location>
        <begin position="208"/>
        <end position="228"/>
    </location>
</feature>
<dbReference type="Proteomes" id="UP000245765">
    <property type="component" value="Unassembled WGS sequence"/>
</dbReference>
<feature type="transmembrane region" description="Helical" evidence="7">
    <location>
        <begin position="369"/>
        <end position="389"/>
    </location>
</feature>
<dbReference type="InterPro" id="IPR011701">
    <property type="entry name" value="MFS"/>
</dbReference>
<evidence type="ECO:0000313" key="10">
    <source>
        <dbReference type="Proteomes" id="UP000245765"/>
    </source>
</evidence>
<evidence type="ECO:0000256" key="1">
    <source>
        <dbReference type="ARBA" id="ARBA00004651"/>
    </source>
</evidence>
<dbReference type="GO" id="GO:0022857">
    <property type="term" value="F:transmembrane transporter activity"/>
    <property type="evidence" value="ECO:0007669"/>
    <property type="project" value="InterPro"/>
</dbReference>
<dbReference type="PANTHER" id="PTHR23517">
    <property type="entry name" value="RESISTANCE PROTEIN MDTM, PUTATIVE-RELATED-RELATED"/>
    <property type="match status" value="1"/>
</dbReference>
<accession>A0A317FKQ1</accession>
<dbReference type="InterPro" id="IPR020846">
    <property type="entry name" value="MFS_dom"/>
</dbReference>
<keyword evidence="6 7" id="KW-0472">Membrane</keyword>
<protein>
    <submittedName>
        <fullName evidence="9">MFS transporter</fullName>
    </submittedName>
</protein>
<dbReference type="InterPro" id="IPR050171">
    <property type="entry name" value="MFS_Transporters"/>
</dbReference>
<feature type="transmembrane region" description="Helical" evidence="7">
    <location>
        <begin position="306"/>
        <end position="323"/>
    </location>
</feature>
<dbReference type="OrthoDB" id="8524807at2"/>
<dbReference type="InterPro" id="IPR036259">
    <property type="entry name" value="MFS_trans_sf"/>
</dbReference>
<feature type="transmembrane region" description="Helical" evidence="7">
    <location>
        <begin position="80"/>
        <end position="98"/>
    </location>
</feature>
<dbReference type="PROSITE" id="PS50850">
    <property type="entry name" value="MFS"/>
    <property type="match status" value="1"/>
</dbReference>
<feature type="transmembrane region" description="Helical" evidence="7">
    <location>
        <begin position="139"/>
        <end position="161"/>
    </location>
</feature>
<evidence type="ECO:0000256" key="2">
    <source>
        <dbReference type="ARBA" id="ARBA00022448"/>
    </source>
</evidence>
<dbReference type="SUPFAM" id="SSF103473">
    <property type="entry name" value="MFS general substrate transporter"/>
    <property type="match status" value="1"/>
</dbReference>
<evidence type="ECO:0000256" key="3">
    <source>
        <dbReference type="ARBA" id="ARBA00022475"/>
    </source>
</evidence>
<feature type="transmembrane region" description="Helical" evidence="7">
    <location>
        <begin position="167"/>
        <end position="184"/>
    </location>
</feature>
<proteinExistence type="predicted"/>
<dbReference type="Gene3D" id="1.20.1250.20">
    <property type="entry name" value="MFS general substrate transporter like domains"/>
    <property type="match status" value="2"/>
</dbReference>